<evidence type="ECO:0000256" key="3">
    <source>
        <dbReference type="SAM" id="SignalP"/>
    </source>
</evidence>
<protein>
    <recommendedName>
        <fullName evidence="6">Mid2 domain-containing protein</fullName>
    </recommendedName>
</protein>
<evidence type="ECO:0000313" key="5">
    <source>
        <dbReference type="Proteomes" id="UP000297716"/>
    </source>
</evidence>
<keyword evidence="3" id="KW-0732">Signal</keyword>
<feature type="transmembrane region" description="Helical" evidence="2">
    <location>
        <begin position="148"/>
        <end position="170"/>
    </location>
</feature>
<sequence length="233" mass="24779">MLASLILLALAIRRSDAVCYDTSGLARDGFFPCNTSAEVSVCCGGTDYCLDNGLCLDTTGDNIFTVQACTSVTWDAPCKQYCPGLPPTMNFYQDLTLCKSTDKVSGSVFKAPGVAGDTPAPNSTASPLNSTASPLSQPNESSNQALKLGLGVGLGLGLGLLALALAFYAWELRKKNRYLKIAGSTAPAIWPPNHKDLPWAQDSWRPPEELHDTARTELHDTSVKELPGHGGFI</sequence>
<dbReference type="OrthoDB" id="5215637at2759"/>
<accession>A0A4Z0YRH8</accession>
<organism evidence="4 5">
    <name type="scientific">Xylaria hypoxylon</name>
    <dbReference type="NCBI Taxonomy" id="37992"/>
    <lineage>
        <taxon>Eukaryota</taxon>
        <taxon>Fungi</taxon>
        <taxon>Dikarya</taxon>
        <taxon>Ascomycota</taxon>
        <taxon>Pezizomycotina</taxon>
        <taxon>Sordariomycetes</taxon>
        <taxon>Xylariomycetidae</taxon>
        <taxon>Xylariales</taxon>
        <taxon>Xylariaceae</taxon>
        <taxon>Xylaria</taxon>
    </lineage>
</organism>
<keyword evidence="2" id="KW-0472">Membrane</keyword>
<gene>
    <name evidence="4" type="ORF">E0Z10_g1847</name>
</gene>
<dbReference type="EMBL" id="SKBN01000020">
    <property type="protein sequence ID" value="TGJ86959.1"/>
    <property type="molecule type" value="Genomic_DNA"/>
</dbReference>
<reference evidence="4 5" key="1">
    <citation type="submission" date="2019-03" db="EMBL/GenBank/DDBJ databases">
        <title>Draft genome sequence of Xylaria hypoxylon DSM 108379, a ubiquitous saprotrophic-parasitic fungi on hardwood.</title>
        <authorList>
            <person name="Buettner E."/>
            <person name="Leonhardt S."/>
            <person name="Gebauer A.M."/>
            <person name="Liers C."/>
            <person name="Hofrichter M."/>
            <person name="Kellner H."/>
        </authorList>
    </citation>
    <scope>NUCLEOTIDE SEQUENCE [LARGE SCALE GENOMIC DNA]</scope>
    <source>
        <strain evidence="4 5">DSM 108379</strain>
    </source>
</reference>
<evidence type="ECO:0000313" key="4">
    <source>
        <dbReference type="EMBL" id="TGJ86959.1"/>
    </source>
</evidence>
<comment type="caution">
    <text evidence="4">The sequence shown here is derived from an EMBL/GenBank/DDBJ whole genome shotgun (WGS) entry which is preliminary data.</text>
</comment>
<keyword evidence="2" id="KW-1133">Transmembrane helix</keyword>
<keyword evidence="5" id="KW-1185">Reference proteome</keyword>
<evidence type="ECO:0000256" key="1">
    <source>
        <dbReference type="SAM" id="MobiDB-lite"/>
    </source>
</evidence>
<evidence type="ECO:0008006" key="6">
    <source>
        <dbReference type="Google" id="ProtNLM"/>
    </source>
</evidence>
<evidence type="ECO:0000256" key="2">
    <source>
        <dbReference type="SAM" id="Phobius"/>
    </source>
</evidence>
<dbReference type="AlphaFoldDB" id="A0A4Z0YRH8"/>
<feature type="compositionally biased region" description="Polar residues" evidence="1">
    <location>
        <begin position="120"/>
        <end position="140"/>
    </location>
</feature>
<dbReference type="Proteomes" id="UP000297716">
    <property type="component" value="Unassembled WGS sequence"/>
</dbReference>
<proteinExistence type="predicted"/>
<feature type="region of interest" description="Disordered" evidence="1">
    <location>
        <begin position="115"/>
        <end position="140"/>
    </location>
</feature>
<keyword evidence="2" id="KW-0812">Transmembrane</keyword>
<dbReference type="STRING" id="37992.A0A4Z0YRH8"/>
<feature type="chain" id="PRO_5021440741" description="Mid2 domain-containing protein" evidence="3">
    <location>
        <begin position="18"/>
        <end position="233"/>
    </location>
</feature>
<feature type="signal peptide" evidence="3">
    <location>
        <begin position="1"/>
        <end position="17"/>
    </location>
</feature>
<name>A0A4Z0YRH8_9PEZI</name>